<feature type="compositionally biased region" description="Basic and acidic residues" evidence="1">
    <location>
        <begin position="57"/>
        <end position="69"/>
    </location>
</feature>
<sequence length="76" mass="8358">MKFLSLAPLVSDSYPKTQAPVRPRGDSTSSDTSSRRSSESAPDQSGQRVLKLGPVHWGEHTDDHKDDFVHVPTAKQ</sequence>
<gene>
    <name evidence="2" type="ORF">VHEMI04884</name>
</gene>
<evidence type="ECO:0000256" key="1">
    <source>
        <dbReference type="SAM" id="MobiDB-lite"/>
    </source>
</evidence>
<reference evidence="2 3" key="1">
    <citation type="journal article" date="2015" name="Genome Announc.">
        <title>Draft Genome Sequence and Gene Annotation of the Entomopathogenic Fungus Verticillium hemipterigenum.</title>
        <authorList>
            <person name="Horn F."/>
            <person name="Habel A."/>
            <person name="Scharf D.H."/>
            <person name="Dworschak J."/>
            <person name="Brakhage A.A."/>
            <person name="Guthke R."/>
            <person name="Hertweck C."/>
            <person name="Linde J."/>
        </authorList>
    </citation>
    <scope>NUCLEOTIDE SEQUENCE [LARGE SCALE GENOMIC DNA]</scope>
</reference>
<evidence type="ECO:0000313" key="3">
    <source>
        <dbReference type="Proteomes" id="UP000039046"/>
    </source>
</evidence>
<organism evidence="2 3">
    <name type="scientific">[Torrubiella] hemipterigena</name>
    <dbReference type="NCBI Taxonomy" id="1531966"/>
    <lineage>
        <taxon>Eukaryota</taxon>
        <taxon>Fungi</taxon>
        <taxon>Dikarya</taxon>
        <taxon>Ascomycota</taxon>
        <taxon>Pezizomycotina</taxon>
        <taxon>Sordariomycetes</taxon>
        <taxon>Hypocreomycetidae</taxon>
        <taxon>Hypocreales</taxon>
        <taxon>Clavicipitaceae</taxon>
        <taxon>Clavicipitaceae incertae sedis</taxon>
        <taxon>'Torrubiella' clade</taxon>
    </lineage>
</organism>
<keyword evidence="3" id="KW-1185">Reference proteome</keyword>
<evidence type="ECO:0000313" key="2">
    <source>
        <dbReference type="EMBL" id="CEJ88858.1"/>
    </source>
</evidence>
<dbReference type="AlphaFoldDB" id="A0A0A1TFK5"/>
<dbReference type="EMBL" id="CDHN01000002">
    <property type="protein sequence ID" value="CEJ88858.1"/>
    <property type="molecule type" value="Genomic_DNA"/>
</dbReference>
<accession>A0A0A1TFK5</accession>
<feature type="region of interest" description="Disordered" evidence="1">
    <location>
        <begin position="1"/>
        <end position="76"/>
    </location>
</feature>
<name>A0A0A1TFK5_9HYPO</name>
<dbReference type="OrthoDB" id="5226533at2759"/>
<protein>
    <submittedName>
        <fullName evidence="2">Uncharacterized protein</fullName>
    </submittedName>
</protein>
<dbReference type="Proteomes" id="UP000039046">
    <property type="component" value="Unassembled WGS sequence"/>
</dbReference>
<dbReference type="HOGENOM" id="CLU_146832_0_0_1"/>
<proteinExistence type="predicted"/>